<dbReference type="VEuPathDB" id="FungiDB:VP01_1080g10"/>
<comment type="caution">
    <text evidence="3">The sequence shown here is derived from an EMBL/GenBank/DDBJ whole genome shotgun (WGS) entry which is preliminary data.</text>
</comment>
<keyword evidence="2" id="KW-1133">Transmembrane helix</keyword>
<reference evidence="3 4" key="1">
    <citation type="submission" date="2015-08" db="EMBL/GenBank/DDBJ databases">
        <title>Next Generation Sequencing and Analysis of the Genome of Puccinia sorghi L Schw, the Causal Agent of Maize Common Rust.</title>
        <authorList>
            <person name="Rochi L."/>
            <person name="Burguener G."/>
            <person name="Darino M."/>
            <person name="Turjanski A."/>
            <person name="Kreff E."/>
            <person name="Dieguez M.J."/>
            <person name="Sacco F."/>
        </authorList>
    </citation>
    <scope>NUCLEOTIDE SEQUENCE [LARGE SCALE GENOMIC DNA]</scope>
    <source>
        <strain evidence="3 4">RO10H11247</strain>
    </source>
</reference>
<evidence type="ECO:0000313" key="3">
    <source>
        <dbReference type="EMBL" id="KNZ63956.1"/>
    </source>
</evidence>
<feature type="transmembrane region" description="Helical" evidence="2">
    <location>
        <begin position="335"/>
        <end position="359"/>
    </location>
</feature>
<feature type="region of interest" description="Disordered" evidence="1">
    <location>
        <begin position="1"/>
        <end position="27"/>
    </location>
</feature>
<dbReference type="EMBL" id="LAVV01000899">
    <property type="protein sequence ID" value="KNZ63956.1"/>
    <property type="molecule type" value="Genomic_DNA"/>
</dbReference>
<protein>
    <submittedName>
        <fullName evidence="3">Uncharacterized protein</fullName>
    </submittedName>
</protein>
<evidence type="ECO:0000256" key="2">
    <source>
        <dbReference type="SAM" id="Phobius"/>
    </source>
</evidence>
<sequence>MSHSHCHSPPSLPLNVRAQRADFRQQTETKRARELKRSIFDSHQVDEVAPQECQDLNIELRRLTREGMRNHDPWFLRMGQDFWTFQLGFFHVLYERLVLFEELHLAVLCLSPEKRLDKAARSREKEETSLPAASSLSPSHIAVQYGAKTELHPSVQWSVQNHNMLYIIKLNSPLGYSSEHFDCIIAKGFFLSCCNQVKKELYLEGQQNILCNPILSLSSSKDEPLLPLSPKPVLKSSKATVLTICHGDRAYLQPSAKRSVQNHNVLYIIKLISPLCYSSKHCDCIIAKVFFQLGGGYKRVVVELQGISTELMTKLTTNQAKIVHKLQPTHKMYQLTLVLAISFILGEGFIGVVFCFWKIPSNSSGAELIPSVTEVIKSWWHHLSDFLDQGKFREDKNSVKRTVFIIMEIRLIENIIIIKILKMKKMAIATVKEVQEDGNSRMGLFVRRQMLLSVDRRQILSKRMSDEKCGLRNIHVHLVRPIFKKSFQAVICGHSYDISTYLLLNILFQIHISLLNPWVFFSL</sequence>
<gene>
    <name evidence="3" type="ORF">VP01_1080g10</name>
</gene>
<keyword evidence="2" id="KW-0812">Transmembrane</keyword>
<evidence type="ECO:0000256" key="1">
    <source>
        <dbReference type="SAM" id="MobiDB-lite"/>
    </source>
</evidence>
<proteinExistence type="predicted"/>
<name>A0A0L6VTC2_9BASI</name>
<keyword evidence="4" id="KW-1185">Reference proteome</keyword>
<dbReference type="Proteomes" id="UP000037035">
    <property type="component" value="Unassembled WGS sequence"/>
</dbReference>
<feature type="transmembrane region" description="Helical" evidence="2">
    <location>
        <begin position="501"/>
        <end position="521"/>
    </location>
</feature>
<keyword evidence="2" id="KW-0472">Membrane</keyword>
<accession>A0A0L6VTC2</accession>
<dbReference type="AlphaFoldDB" id="A0A0L6VTC2"/>
<evidence type="ECO:0000313" key="4">
    <source>
        <dbReference type="Proteomes" id="UP000037035"/>
    </source>
</evidence>
<organism evidence="3 4">
    <name type="scientific">Puccinia sorghi</name>
    <dbReference type="NCBI Taxonomy" id="27349"/>
    <lineage>
        <taxon>Eukaryota</taxon>
        <taxon>Fungi</taxon>
        <taxon>Dikarya</taxon>
        <taxon>Basidiomycota</taxon>
        <taxon>Pucciniomycotina</taxon>
        <taxon>Pucciniomycetes</taxon>
        <taxon>Pucciniales</taxon>
        <taxon>Pucciniaceae</taxon>
        <taxon>Puccinia</taxon>
    </lineage>
</organism>